<dbReference type="RefSeq" id="WP_117450753.1">
    <property type="nucleotide sequence ID" value="NZ_CABJDD010000003.1"/>
</dbReference>
<dbReference type="GeneID" id="93161840"/>
<feature type="domain" description="Glycosyl transferase family 28 C-terminal" evidence="2">
    <location>
        <begin position="1"/>
        <end position="157"/>
    </location>
</feature>
<dbReference type="AlphaFoldDB" id="A0AA41K6E2"/>
<reference evidence="5 7" key="2">
    <citation type="submission" date="2024-06" db="EMBL/GenBank/DDBJ databases">
        <title>Genomic Encyclopedia of Type Strains, Phase IV (KMG-IV): sequencing the most valuable type-strain genomes for metagenomic binning, comparative biology and taxonomic classification.</title>
        <authorList>
            <person name="Goeker M."/>
        </authorList>
    </citation>
    <scope>NUCLEOTIDE SEQUENCE [LARGE SCALE GENOMIC DNA]</scope>
    <source>
        <strain evidence="5 7">DSM 19261</strain>
    </source>
</reference>
<dbReference type="NCBIfam" id="NF041548">
    <property type="entry name" value="PssE"/>
    <property type="match status" value="1"/>
</dbReference>
<dbReference type="Proteomes" id="UP000708338">
    <property type="component" value="Unassembled WGS sequence"/>
</dbReference>
<evidence type="ECO:0000259" key="3">
    <source>
        <dbReference type="Pfam" id="PF13439"/>
    </source>
</evidence>
<feature type="domain" description="Glycosyl transferase family 1" evidence="1">
    <location>
        <begin position="336"/>
        <end position="498"/>
    </location>
</feature>
<dbReference type="InterPro" id="IPR007235">
    <property type="entry name" value="Glyco_trans_28_C"/>
</dbReference>
<dbReference type="SUPFAM" id="SSF53756">
    <property type="entry name" value="UDP-Glycosyltransferase/glycogen phosphorylase"/>
    <property type="match status" value="1"/>
</dbReference>
<evidence type="ECO:0000259" key="2">
    <source>
        <dbReference type="Pfam" id="PF04101"/>
    </source>
</evidence>
<dbReference type="InterPro" id="IPR028098">
    <property type="entry name" value="Glyco_trans_4-like_N"/>
</dbReference>
<gene>
    <name evidence="5" type="ORF">ABID13_000558</name>
    <name evidence="4" type="ORF">GPL26_11815</name>
</gene>
<accession>A0AA41K6E2</accession>
<evidence type="ECO:0000313" key="7">
    <source>
        <dbReference type="Proteomes" id="UP001549200"/>
    </source>
</evidence>
<feature type="domain" description="Glycosyltransferase subfamily 4-like N-terminal" evidence="3">
    <location>
        <begin position="216"/>
        <end position="330"/>
    </location>
</feature>
<dbReference type="Proteomes" id="UP001549200">
    <property type="component" value="Unassembled WGS sequence"/>
</dbReference>
<dbReference type="Gene3D" id="3.40.50.2000">
    <property type="entry name" value="Glycogen Phosphorylase B"/>
    <property type="match status" value="3"/>
</dbReference>
<dbReference type="Pfam" id="PF04101">
    <property type="entry name" value="Glyco_tran_28_C"/>
    <property type="match status" value="1"/>
</dbReference>
<evidence type="ECO:0000313" key="5">
    <source>
        <dbReference type="EMBL" id="MET3568939.1"/>
    </source>
</evidence>
<dbReference type="CDD" id="cd03801">
    <property type="entry name" value="GT4_PimA-like"/>
    <property type="match status" value="1"/>
</dbReference>
<dbReference type="InterPro" id="IPR048097">
    <property type="entry name" value="Cps14G-like"/>
</dbReference>
<evidence type="ECO:0000259" key="1">
    <source>
        <dbReference type="Pfam" id="PF00534"/>
    </source>
</evidence>
<keyword evidence="7" id="KW-1185">Reference proteome</keyword>
<name>A0AA41K6E2_9FIRM</name>
<sequence>MIFITTGSRSFQFNRLLKTVDDALGEGLITDTVFAQIGSSDYRIKNYEYIDFLNHDEFNDKLNSCDIVLTHGGTGVIVNSVKIGKRVVAIPRLAQYGEAVDDHQIQLIKAFEKLEMVTPCYDCTSNGVARAIVESKSKKVKPYKSNTYQILSSIEDMIHKEVLGDVDYSKTRILMCSSARTEKGGMNSVIDQLMDHTWEDGLEFSYLATHITGNPIKKVFFFVRAYAQLKGLIEKNTFDIIHIHMSYKGSFYRKYVVTKLCKKHRKQVIIHLHGSEFKDFYNKGSSKLRKKIIELFTIADVTIVLGDDWKEFIKNIAPNSNVVVINNAVPIPKLRKKKEKEELIFLFLGALIKRKGVIDLLKAVNKMKVDGINDFKLLLAGSGDEETALKKYIYDNSLTECTEFLGWIDNNRKSQILSECEVLVLPSYNEGLPIAILEAMSYGLPIISTNVGSISEAVISGVNGYLFAPGDVEALAREMKQMIMDRIYWKKCSMNARNICESKFSEYVFFEKMTKIYLDLK</sequence>
<dbReference type="InterPro" id="IPR001296">
    <property type="entry name" value="Glyco_trans_1"/>
</dbReference>
<dbReference type="EMBL" id="WQPS01000012">
    <property type="protein sequence ID" value="MBT9810324.1"/>
    <property type="molecule type" value="Genomic_DNA"/>
</dbReference>
<dbReference type="Pfam" id="PF00534">
    <property type="entry name" value="Glycos_transf_1"/>
    <property type="match status" value="1"/>
</dbReference>
<comment type="caution">
    <text evidence="4">The sequence shown here is derived from an EMBL/GenBank/DDBJ whole genome shotgun (WGS) entry which is preliminary data.</text>
</comment>
<dbReference type="PANTHER" id="PTHR12526">
    <property type="entry name" value="GLYCOSYLTRANSFERASE"/>
    <property type="match status" value="1"/>
</dbReference>
<evidence type="ECO:0000313" key="4">
    <source>
        <dbReference type="EMBL" id="MBT9810324.1"/>
    </source>
</evidence>
<evidence type="ECO:0000313" key="6">
    <source>
        <dbReference type="Proteomes" id="UP000708338"/>
    </source>
</evidence>
<dbReference type="Pfam" id="PF13439">
    <property type="entry name" value="Glyco_transf_4"/>
    <property type="match status" value="1"/>
</dbReference>
<protein>
    <submittedName>
        <fullName evidence="4 5">Glycosyltransferase</fullName>
    </submittedName>
</protein>
<organism evidence="4 6">
    <name type="scientific">Enterocloster citroniae</name>
    <dbReference type="NCBI Taxonomy" id="358743"/>
    <lineage>
        <taxon>Bacteria</taxon>
        <taxon>Bacillati</taxon>
        <taxon>Bacillota</taxon>
        <taxon>Clostridia</taxon>
        <taxon>Lachnospirales</taxon>
        <taxon>Lachnospiraceae</taxon>
        <taxon>Enterocloster</taxon>
    </lineage>
</organism>
<dbReference type="EMBL" id="JBEPLZ010000002">
    <property type="protein sequence ID" value="MET3568939.1"/>
    <property type="molecule type" value="Genomic_DNA"/>
</dbReference>
<proteinExistence type="predicted"/>
<dbReference type="GO" id="GO:0016758">
    <property type="term" value="F:hexosyltransferase activity"/>
    <property type="evidence" value="ECO:0007669"/>
    <property type="project" value="InterPro"/>
</dbReference>
<reference evidence="4" key="1">
    <citation type="journal article" date="2021" name="Gut Microbes">
        <title>A synthetic consortium of 100 gut commensals modulates the composition and function in a colon model of the microbiome of elderly subjects.</title>
        <authorList>
            <person name="Perez M."/>
            <person name="Ntemiri A."/>
            <person name="Tan H."/>
            <person name="Harris H.M.B."/>
            <person name="Roager H.M."/>
            <person name="Ribiere C."/>
            <person name="O'Toole P.W."/>
        </authorList>
    </citation>
    <scope>NUCLEOTIDE SEQUENCE</scope>
    <source>
        <strain evidence="4">MCC335</strain>
    </source>
</reference>